<dbReference type="AlphaFoldDB" id="A0A328WTY6"/>
<sequence length="130" mass="15322">MCLIPLFTTRFFVLSAFYKPKNVLLRSQFFGKKNVRQSCKMLSASIGGKIRATSQVPTTFNPQPATFLTLPRLKQKLFLFFRQTIITRFTDFIQNLVNLLLSFIFRCTLRLSIRFIFMHFFKRSRFSSSN</sequence>
<proteinExistence type="predicted"/>
<comment type="caution">
    <text evidence="1">The sequence shown here is derived from an EMBL/GenBank/DDBJ whole genome shotgun (WGS) entry which is preliminary data.</text>
</comment>
<evidence type="ECO:0000313" key="1">
    <source>
        <dbReference type="EMBL" id="RAR46838.1"/>
    </source>
</evidence>
<protein>
    <submittedName>
        <fullName evidence="1">Uncharacterized protein</fullName>
    </submittedName>
</protein>
<gene>
    <name evidence="1" type="ORF">B0I10_11455</name>
</gene>
<name>A0A328WTY6_9FLAO</name>
<reference evidence="1 2" key="1">
    <citation type="submission" date="2018-06" db="EMBL/GenBank/DDBJ databases">
        <title>Genomic Encyclopedia of Type Strains, Phase III (KMG-III): the genomes of soil and plant-associated and newly described type strains.</title>
        <authorList>
            <person name="Whitman W."/>
        </authorList>
    </citation>
    <scope>NUCLEOTIDE SEQUENCE [LARGE SCALE GENOMIC DNA]</scope>
    <source>
        <strain evidence="1 2">CGMCC 1.12504</strain>
    </source>
</reference>
<keyword evidence="2" id="KW-1185">Reference proteome</keyword>
<organism evidence="1 2">
    <name type="scientific">Flavobacterium lacus</name>
    <dbReference type="NCBI Taxonomy" id="1353778"/>
    <lineage>
        <taxon>Bacteria</taxon>
        <taxon>Pseudomonadati</taxon>
        <taxon>Bacteroidota</taxon>
        <taxon>Flavobacteriia</taxon>
        <taxon>Flavobacteriales</taxon>
        <taxon>Flavobacteriaceae</taxon>
        <taxon>Flavobacterium</taxon>
    </lineage>
</organism>
<evidence type="ECO:0000313" key="2">
    <source>
        <dbReference type="Proteomes" id="UP000249518"/>
    </source>
</evidence>
<dbReference type="EMBL" id="QLSV01000014">
    <property type="protein sequence ID" value="RAR46838.1"/>
    <property type="molecule type" value="Genomic_DNA"/>
</dbReference>
<dbReference type="Proteomes" id="UP000249518">
    <property type="component" value="Unassembled WGS sequence"/>
</dbReference>
<accession>A0A328WTY6</accession>